<dbReference type="EMBL" id="FONW01000003">
    <property type="protein sequence ID" value="SFF21699.1"/>
    <property type="molecule type" value="Genomic_DNA"/>
</dbReference>
<name>A0A1I2GX89_9BACT</name>
<reference evidence="1 2" key="1">
    <citation type="submission" date="2016-10" db="EMBL/GenBank/DDBJ databases">
        <authorList>
            <person name="de Groot N.N."/>
        </authorList>
    </citation>
    <scope>NUCLEOTIDE SEQUENCE [LARGE SCALE GENOMIC DNA]</scope>
    <source>
        <strain evidence="1 2">CGMCC 1.9156</strain>
    </source>
</reference>
<organism evidence="1 2">
    <name type="scientific">Sunxiuqinia elliptica</name>
    <dbReference type="NCBI Taxonomy" id="655355"/>
    <lineage>
        <taxon>Bacteria</taxon>
        <taxon>Pseudomonadati</taxon>
        <taxon>Bacteroidota</taxon>
        <taxon>Bacteroidia</taxon>
        <taxon>Marinilabiliales</taxon>
        <taxon>Prolixibacteraceae</taxon>
        <taxon>Sunxiuqinia</taxon>
    </lineage>
</organism>
<dbReference type="AlphaFoldDB" id="A0A1I2GX89"/>
<proteinExistence type="predicted"/>
<gene>
    <name evidence="1" type="ORF">SAMN05216283_103153</name>
</gene>
<sequence length="41" mass="4899">MLKNFDLQKYKNTNNNSHFKRILIPPETQDFNSSVFKKPTN</sequence>
<keyword evidence="2" id="KW-1185">Reference proteome</keyword>
<evidence type="ECO:0000313" key="1">
    <source>
        <dbReference type="EMBL" id="SFF21699.1"/>
    </source>
</evidence>
<dbReference type="Proteomes" id="UP000198964">
    <property type="component" value="Unassembled WGS sequence"/>
</dbReference>
<protein>
    <submittedName>
        <fullName evidence="1">Uncharacterized protein</fullName>
    </submittedName>
</protein>
<accession>A0A1I2GX89</accession>
<evidence type="ECO:0000313" key="2">
    <source>
        <dbReference type="Proteomes" id="UP000198964"/>
    </source>
</evidence>
<dbReference type="STRING" id="655355.SAMN05216283_103153"/>